<protein>
    <recommendedName>
        <fullName evidence="4">Tetratricopeptide repeat protein</fullName>
    </recommendedName>
</protein>
<dbReference type="InterPro" id="IPR011990">
    <property type="entry name" value="TPR-like_helical_dom_sf"/>
</dbReference>
<dbReference type="EMBL" id="BMNQ01000022">
    <property type="protein sequence ID" value="GGJ96075.1"/>
    <property type="molecule type" value="Genomic_DNA"/>
</dbReference>
<reference evidence="2" key="1">
    <citation type="journal article" date="2014" name="Int. J. Syst. Evol. Microbiol.">
        <title>Complete genome sequence of Corynebacterium casei LMG S-19264T (=DSM 44701T), isolated from a smear-ripened cheese.</title>
        <authorList>
            <consortium name="US DOE Joint Genome Institute (JGI-PGF)"/>
            <person name="Walter F."/>
            <person name="Albersmeier A."/>
            <person name="Kalinowski J."/>
            <person name="Ruckert C."/>
        </authorList>
    </citation>
    <scope>NUCLEOTIDE SEQUENCE</scope>
    <source>
        <strain evidence="2">JCM 12580</strain>
    </source>
</reference>
<dbReference type="Gene3D" id="1.25.40.10">
    <property type="entry name" value="Tetratricopeptide repeat domain"/>
    <property type="match status" value="1"/>
</dbReference>
<dbReference type="Pfam" id="PF13374">
    <property type="entry name" value="TPR_10"/>
    <property type="match status" value="1"/>
</dbReference>
<evidence type="ECO:0000256" key="1">
    <source>
        <dbReference type="PROSITE-ProRule" id="PRU00339"/>
    </source>
</evidence>
<keyword evidence="3" id="KW-1185">Reference proteome</keyword>
<proteinExistence type="predicted"/>
<sequence>MNISDIPHDMRFKFGPNLREVPLNKMDMLYGMMYIQKQLNDQNPDKQEKGRLHGLLGTFLRIVGELEESKRNLNQAISIFRELDEQQNVFINQLRLANTYQWHNDFASSNKMFEELLDKADNMPEYAEYQDFVYQHYGKNLFDQEKYHEALDYFRKAFDLRSGKRNNELTASTETAIEVCEKKLNK</sequence>
<accession>A0A917PWA9</accession>
<reference evidence="2" key="2">
    <citation type="submission" date="2020-09" db="EMBL/GenBank/DDBJ databases">
        <authorList>
            <person name="Sun Q."/>
            <person name="Ohkuma M."/>
        </authorList>
    </citation>
    <scope>NUCLEOTIDE SEQUENCE</scope>
    <source>
        <strain evidence="2">JCM 12580</strain>
    </source>
</reference>
<dbReference type="RefSeq" id="WP_188632783.1">
    <property type="nucleotide sequence ID" value="NZ_BMNQ01000022.1"/>
</dbReference>
<comment type="caution">
    <text evidence="2">The sequence shown here is derived from an EMBL/GenBank/DDBJ whole genome shotgun (WGS) entry which is preliminary data.</text>
</comment>
<gene>
    <name evidence="2" type="ORF">GCM10007063_18150</name>
</gene>
<name>A0A917PWA9_9BACI</name>
<evidence type="ECO:0000313" key="2">
    <source>
        <dbReference type="EMBL" id="GGJ96075.1"/>
    </source>
</evidence>
<evidence type="ECO:0008006" key="4">
    <source>
        <dbReference type="Google" id="ProtNLM"/>
    </source>
</evidence>
<keyword evidence="1" id="KW-0802">TPR repeat</keyword>
<evidence type="ECO:0000313" key="3">
    <source>
        <dbReference type="Proteomes" id="UP000658382"/>
    </source>
</evidence>
<dbReference type="PROSITE" id="PS50005">
    <property type="entry name" value="TPR"/>
    <property type="match status" value="1"/>
</dbReference>
<dbReference type="SUPFAM" id="SSF48452">
    <property type="entry name" value="TPR-like"/>
    <property type="match status" value="1"/>
</dbReference>
<dbReference type="AlphaFoldDB" id="A0A917PWA9"/>
<feature type="repeat" description="TPR" evidence="1">
    <location>
        <begin position="131"/>
        <end position="164"/>
    </location>
</feature>
<organism evidence="2 3">
    <name type="scientific">Lentibacillus kapialis</name>
    <dbReference type="NCBI Taxonomy" id="340214"/>
    <lineage>
        <taxon>Bacteria</taxon>
        <taxon>Bacillati</taxon>
        <taxon>Bacillota</taxon>
        <taxon>Bacilli</taxon>
        <taxon>Bacillales</taxon>
        <taxon>Bacillaceae</taxon>
        <taxon>Lentibacillus</taxon>
    </lineage>
</organism>
<dbReference type="InterPro" id="IPR019734">
    <property type="entry name" value="TPR_rpt"/>
</dbReference>
<dbReference type="Proteomes" id="UP000658382">
    <property type="component" value="Unassembled WGS sequence"/>
</dbReference>